<sequence>MPVTLSPLERADIPAFVRLELEAFRSHPRIPMLWPRGYTDDLYAYYEASKNESYNDPQCQFTKATDDDTEKMVAVSEWTFCPDVAKQAEKEAVDPNSQPPTNWPIDGNWKLKHFFSLNSEKWTNEYLRGQPYIKLEFLVVDPEYQSRGAGTKLLSWGVEQADKTGARMALESTPAGLALYKRFGFREVEVIKADMKDFGYDKPYDPDAAKRVWMIREAASSAL</sequence>
<dbReference type="SUPFAM" id="SSF55729">
    <property type="entry name" value="Acyl-CoA N-acyltransferases (Nat)"/>
    <property type="match status" value="1"/>
</dbReference>
<keyword evidence="3" id="KW-1185">Reference proteome</keyword>
<dbReference type="PANTHER" id="PTHR42791">
    <property type="entry name" value="GNAT FAMILY ACETYLTRANSFERASE"/>
    <property type="match status" value="1"/>
</dbReference>
<evidence type="ECO:0000313" key="2">
    <source>
        <dbReference type="EMBL" id="KAK3050912.1"/>
    </source>
</evidence>
<dbReference type="Gene3D" id="3.40.630.30">
    <property type="match status" value="1"/>
</dbReference>
<comment type="caution">
    <text evidence="2">The sequence shown here is derived from an EMBL/GenBank/DDBJ whole genome shotgun (WGS) entry which is preliminary data.</text>
</comment>
<accession>A0AAJ0DBK5</accession>
<dbReference type="Pfam" id="PF00583">
    <property type="entry name" value="Acetyltransf_1"/>
    <property type="match status" value="1"/>
</dbReference>
<dbReference type="EMBL" id="JAWDJX010000029">
    <property type="protein sequence ID" value="KAK3050912.1"/>
    <property type="molecule type" value="Genomic_DNA"/>
</dbReference>
<dbReference type="PANTHER" id="PTHR42791:SF1">
    <property type="entry name" value="N-ACETYLTRANSFERASE DOMAIN-CONTAINING PROTEIN"/>
    <property type="match status" value="1"/>
</dbReference>
<dbReference type="Proteomes" id="UP001271007">
    <property type="component" value="Unassembled WGS sequence"/>
</dbReference>
<organism evidence="2 3">
    <name type="scientific">Extremus antarcticus</name>
    <dbReference type="NCBI Taxonomy" id="702011"/>
    <lineage>
        <taxon>Eukaryota</taxon>
        <taxon>Fungi</taxon>
        <taxon>Dikarya</taxon>
        <taxon>Ascomycota</taxon>
        <taxon>Pezizomycotina</taxon>
        <taxon>Dothideomycetes</taxon>
        <taxon>Dothideomycetidae</taxon>
        <taxon>Mycosphaerellales</taxon>
        <taxon>Extremaceae</taxon>
        <taxon>Extremus</taxon>
    </lineage>
</organism>
<reference evidence="2" key="1">
    <citation type="submission" date="2023-04" db="EMBL/GenBank/DDBJ databases">
        <title>Black Yeasts Isolated from many extreme environments.</title>
        <authorList>
            <person name="Coleine C."/>
            <person name="Stajich J.E."/>
            <person name="Selbmann L."/>
        </authorList>
    </citation>
    <scope>NUCLEOTIDE SEQUENCE</scope>
    <source>
        <strain evidence="2">CCFEE 5312</strain>
    </source>
</reference>
<dbReference type="InterPro" id="IPR016181">
    <property type="entry name" value="Acyl_CoA_acyltransferase"/>
</dbReference>
<dbReference type="InterPro" id="IPR000182">
    <property type="entry name" value="GNAT_dom"/>
</dbReference>
<evidence type="ECO:0000259" key="1">
    <source>
        <dbReference type="PROSITE" id="PS51186"/>
    </source>
</evidence>
<dbReference type="AlphaFoldDB" id="A0AAJ0DBK5"/>
<name>A0AAJ0DBK5_9PEZI</name>
<feature type="domain" description="N-acetyltransferase" evidence="1">
    <location>
        <begin position="59"/>
        <end position="219"/>
    </location>
</feature>
<protein>
    <recommendedName>
        <fullName evidence="1">N-acetyltransferase domain-containing protein</fullName>
    </recommendedName>
</protein>
<dbReference type="InterPro" id="IPR052523">
    <property type="entry name" value="Trichothecene_AcTrans"/>
</dbReference>
<evidence type="ECO:0000313" key="3">
    <source>
        <dbReference type="Proteomes" id="UP001271007"/>
    </source>
</evidence>
<dbReference type="GO" id="GO:0016747">
    <property type="term" value="F:acyltransferase activity, transferring groups other than amino-acyl groups"/>
    <property type="evidence" value="ECO:0007669"/>
    <property type="project" value="InterPro"/>
</dbReference>
<dbReference type="CDD" id="cd04301">
    <property type="entry name" value="NAT_SF"/>
    <property type="match status" value="1"/>
</dbReference>
<gene>
    <name evidence="2" type="ORF">LTR09_007990</name>
</gene>
<proteinExistence type="predicted"/>
<dbReference type="PROSITE" id="PS51186">
    <property type="entry name" value="GNAT"/>
    <property type="match status" value="1"/>
</dbReference>